<sequence length="387" mass="45341">MLDLEKVSDVERDEFFIVAGTKYHEYLTPYIKNYHLPLKGKSLGNWIPELKRLIKDDEISSQGEELHRMFNEAVPLHWNEIDKLPYNNGIYIMFERGELYKGRNRIVRIGTHLRPDRLIKRLKNHSINKNANGSIFRKNIGRALLHKKEDPYLKIWDKNTSDKEIKEEYNHLIDKKKEKELEEIISDYLKNNITFVCFPVNTEKERLRLEEGMISVLNHTEDFQPSTSWLGLSSPVEEIKSSGLWNCNGLNGALLTDEEMKRIQWLFNSQSEEPGYPSKEPLIKTIDEPEKVVVVEENKSMKQKKKTDTKVTAHDIREYIEKLFDEARESGYPYLDLVSGDIHKQLNMKDSMPSVCSVMYQKIKDGDEILHRTPSGYSSTIKIRYFV</sequence>
<evidence type="ECO:0000259" key="1">
    <source>
        <dbReference type="Pfam" id="PF26468"/>
    </source>
</evidence>
<feature type="domain" description="GIY-YIG" evidence="1">
    <location>
        <begin position="82"/>
        <end position="250"/>
    </location>
</feature>
<accession>A0AA43XJN0</accession>
<evidence type="ECO:0000313" key="3">
    <source>
        <dbReference type="Proteomes" id="UP000449710"/>
    </source>
</evidence>
<dbReference type="InterPro" id="IPR058782">
    <property type="entry name" value="GIY_YIG_3"/>
</dbReference>
<protein>
    <recommendedName>
        <fullName evidence="1">GIY-YIG domain-containing protein</fullName>
    </recommendedName>
</protein>
<dbReference type="EMBL" id="SUMG01000006">
    <property type="protein sequence ID" value="NBG88120.1"/>
    <property type="molecule type" value="Genomic_DNA"/>
</dbReference>
<keyword evidence="3" id="KW-1185">Reference proteome</keyword>
<evidence type="ECO:0000313" key="2">
    <source>
        <dbReference type="EMBL" id="NBG88120.1"/>
    </source>
</evidence>
<name>A0AA43XJN0_9CLOT</name>
<proteinExistence type="predicted"/>
<dbReference type="Pfam" id="PF26468">
    <property type="entry name" value="GIY_YIG_3"/>
    <property type="match status" value="1"/>
</dbReference>
<reference evidence="2 3" key="1">
    <citation type="submission" date="2019-04" db="EMBL/GenBank/DDBJ databases">
        <title>Isachenkonia alkalipeptolytica gen. nov. sp. nov. a new anaerobic, alkiliphilic organothrophic bacterium capable to reduce synthesized ferrihydrite isolated from a soda lake.</title>
        <authorList>
            <person name="Toshchakov S.V."/>
            <person name="Zavarzina D.G."/>
            <person name="Zhilina T.N."/>
            <person name="Kostrikina N.A."/>
            <person name="Kublanov I.V."/>
        </authorList>
    </citation>
    <scope>NUCLEOTIDE SEQUENCE [LARGE SCALE GENOMIC DNA]</scope>
    <source>
        <strain evidence="2 3">Z-1701</strain>
    </source>
</reference>
<dbReference type="AlphaFoldDB" id="A0AA43XJN0"/>
<organism evidence="2 3">
    <name type="scientific">Isachenkonia alkalipeptolytica</name>
    <dbReference type="NCBI Taxonomy" id="2565777"/>
    <lineage>
        <taxon>Bacteria</taxon>
        <taxon>Bacillati</taxon>
        <taxon>Bacillota</taxon>
        <taxon>Clostridia</taxon>
        <taxon>Eubacteriales</taxon>
        <taxon>Clostridiaceae</taxon>
        <taxon>Isachenkonia</taxon>
    </lineage>
</organism>
<comment type="caution">
    <text evidence="2">The sequence shown here is derived from an EMBL/GenBank/DDBJ whole genome shotgun (WGS) entry which is preliminary data.</text>
</comment>
<gene>
    <name evidence="2" type="ORF">ISALK_06360</name>
</gene>
<dbReference type="Proteomes" id="UP000449710">
    <property type="component" value="Unassembled WGS sequence"/>
</dbReference>